<evidence type="ECO:0000256" key="3">
    <source>
        <dbReference type="ARBA" id="ARBA00022692"/>
    </source>
</evidence>
<dbReference type="GO" id="GO:0016020">
    <property type="term" value="C:membrane"/>
    <property type="evidence" value="ECO:0007669"/>
    <property type="project" value="UniProtKB-SubCell"/>
</dbReference>
<feature type="transmembrane region" description="Helical" evidence="6">
    <location>
        <begin position="160"/>
        <end position="177"/>
    </location>
</feature>
<dbReference type="RefSeq" id="WP_053435467.1">
    <property type="nucleotide sequence ID" value="NZ_LGUF01000007.1"/>
</dbReference>
<dbReference type="InterPro" id="IPR012506">
    <property type="entry name" value="TMEM86B-like"/>
</dbReference>
<accession>A0A0M0GEB4</accession>
<evidence type="ECO:0000256" key="2">
    <source>
        <dbReference type="ARBA" id="ARBA00007375"/>
    </source>
</evidence>
<evidence type="ECO:0000256" key="1">
    <source>
        <dbReference type="ARBA" id="ARBA00004141"/>
    </source>
</evidence>
<keyword evidence="3 6" id="KW-0812">Transmembrane</keyword>
<feature type="transmembrane region" description="Helical" evidence="6">
    <location>
        <begin position="103"/>
        <end position="124"/>
    </location>
</feature>
<feature type="transmembrane region" description="Helical" evidence="6">
    <location>
        <begin position="30"/>
        <end position="46"/>
    </location>
</feature>
<comment type="caution">
    <text evidence="7">The sequence shown here is derived from an EMBL/GenBank/DDBJ whole genome shotgun (WGS) entry which is preliminary data.</text>
</comment>
<keyword evidence="4 6" id="KW-1133">Transmembrane helix</keyword>
<evidence type="ECO:0000256" key="4">
    <source>
        <dbReference type="ARBA" id="ARBA00022989"/>
    </source>
</evidence>
<dbReference type="AlphaFoldDB" id="A0A0M0GEB4"/>
<name>A0A0M0GEB4_SPOGL</name>
<comment type="subcellular location">
    <subcellularLocation>
        <location evidence="1">Membrane</location>
        <topology evidence="1">Multi-pass membrane protein</topology>
    </subcellularLocation>
</comment>
<organism evidence="7 8">
    <name type="scientific">Sporosarcina globispora</name>
    <name type="common">Bacillus globisporus</name>
    <dbReference type="NCBI Taxonomy" id="1459"/>
    <lineage>
        <taxon>Bacteria</taxon>
        <taxon>Bacillati</taxon>
        <taxon>Bacillota</taxon>
        <taxon>Bacilli</taxon>
        <taxon>Bacillales</taxon>
        <taxon>Caryophanaceae</taxon>
        <taxon>Sporosarcina</taxon>
    </lineage>
</organism>
<comment type="similarity">
    <text evidence="2">Belongs to the TMEM86 family.</text>
</comment>
<dbReference type="PANTHER" id="PTHR31885:SF6">
    <property type="entry name" value="GH04784P"/>
    <property type="match status" value="1"/>
</dbReference>
<evidence type="ECO:0000256" key="5">
    <source>
        <dbReference type="ARBA" id="ARBA00023136"/>
    </source>
</evidence>
<keyword evidence="5 6" id="KW-0472">Membrane</keyword>
<evidence type="ECO:0000313" key="8">
    <source>
        <dbReference type="Proteomes" id="UP000037109"/>
    </source>
</evidence>
<evidence type="ECO:0008006" key="9">
    <source>
        <dbReference type="Google" id="ProtNLM"/>
    </source>
</evidence>
<dbReference type="Pfam" id="PF07947">
    <property type="entry name" value="YhhN"/>
    <property type="match status" value="1"/>
</dbReference>
<dbReference type="GO" id="GO:0016787">
    <property type="term" value="F:hydrolase activity"/>
    <property type="evidence" value="ECO:0007669"/>
    <property type="project" value="TreeGrafter"/>
</dbReference>
<protein>
    <recommendedName>
        <fullName evidence="9">Lysoplasmalogenase</fullName>
    </recommendedName>
</protein>
<dbReference type="STRING" id="1459.AF332_15620"/>
<dbReference type="Proteomes" id="UP000037109">
    <property type="component" value="Unassembled WGS sequence"/>
</dbReference>
<feature type="transmembrane region" description="Helical" evidence="6">
    <location>
        <begin position="6"/>
        <end position="23"/>
    </location>
</feature>
<feature type="transmembrane region" description="Helical" evidence="6">
    <location>
        <begin position="189"/>
        <end position="209"/>
    </location>
</feature>
<gene>
    <name evidence="7" type="ORF">AF332_15620</name>
</gene>
<dbReference type="PANTHER" id="PTHR31885">
    <property type="entry name" value="GH04784P"/>
    <property type="match status" value="1"/>
</dbReference>
<sequence length="226" mass="24572">MKNLLMPILIGLMAVLYIFIIPHEPLGLKIVFKLIPMALIIIYAFQKLPGSSPLALRLVIIGLFFCMLGDGFIAVSFVAGLGAFLIGHLFYLTGFFKMAKSNLLRLAAIIPIGLYSFLIGRQLIASLLSEGNQSLVIPVSAYMLVISAMAISAILTGNKWVIAGSILFVISDSILSWNMFVSDIIYSDVFIMTTYYSAQFLIASSLASLGRTAGKNIAKSDVIHKI</sequence>
<feature type="transmembrane region" description="Helical" evidence="6">
    <location>
        <begin position="136"/>
        <end position="155"/>
    </location>
</feature>
<keyword evidence="8" id="KW-1185">Reference proteome</keyword>
<dbReference type="OrthoDB" id="5592477at2"/>
<dbReference type="PATRIC" id="fig|1459.3.peg.3387"/>
<reference evidence="8" key="1">
    <citation type="submission" date="2015-07" db="EMBL/GenBank/DDBJ databases">
        <title>Fjat-10036 dsm4.</title>
        <authorList>
            <person name="Liu B."/>
            <person name="Wang J."/>
            <person name="Zhu Y."/>
            <person name="Liu G."/>
            <person name="Chen Q."/>
            <person name="Chen Z."/>
            <person name="Lan J."/>
            <person name="Che J."/>
            <person name="Ge C."/>
            <person name="Shi H."/>
            <person name="Pan Z."/>
            <person name="Liu X."/>
        </authorList>
    </citation>
    <scope>NUCLEOTIDE SEQUENCE [LARGE SCALE GENOMIC DNA]</scope>
    <source>
        <strain evidence="8">DSM 4</strain>
    </source>
</reference>
<feature type="transmembrane region" description="Helical" evidence="6">
    <location>
        <begin position="58"/>
        <end position="91"/>
    </location>
</feature>
<evidence type="ECO:0000256" key="6">
    <source>
        <dbReference type="SAM" id="Phobius"/>
    </source>
</evidence>
<proteinExistence type="inferred from homology"/>
<evidence type="ECO:0000313" key="7">
    <source>
        <dbReference type="EMBL" id="KON88098.1"/>
    </source>
</evidence>
<dbReference type="EMBL" id="LGUF01000007">
    <property type="protein sequence ID" value="KON88098.1"/>
    <property type="molecule type" value="Genomic_DNA"/>
</dbReference>